<proteinExistence type="predicted"/>
<comment type="caution">
    <text evidence="1">The sequence shown here is derived from an EMBL/GenBank/DDBJ whole genome shotgun (WGS) entry which is preliminary data.</text>
</comment>
<name>A0A371YMX3_9GAMM</name>
<gene>
    <name evidence="1" type="ORF">C9E89_014630</name>
</gene>
<evidence type="ECO:0000313" key="1">
    <source>
        <dbReference type="EMBL" id="RFC82828.1"/>
    </source>
</evidence>
<dbReference type="Gene3D" id="3.40.50.300">
    <property type="entry name" value="P-loop containing nucleotide triphosphate hydrolases"/>
    <property type="match status" value="1"/>
</dbReference>
<sequence>MEYGLMKTSFEDRPFIKSPFLTKMVNLFDSLRNKKKKYGVASCMLVTGESGSGKSELAKYYAKNNPKIEQAERTHIPVLHYELRSVSTPEEFLRSLLVTIGDPQCGRGARNKVSFMSD</sequence>
<dbReference type="SUPFAM" id="SSF52540">
    <property type="entry name" value="P-loop containing nucleoside triphosphate hydrolases"/>
    <property type="match status" value="1"/>
</dbReference>
<dbReference type="AlphaFoldDB" id="A0A371YMX3"/>
<keyword evidence="1" id="KW-0067">ATP-binding</keyword>
<dbReference type="GO" id="GO:0005524">
    <property type="term" value="F:ATP binding"/>
    <property type="evidence" value="ECO:0007669"/>
    <property type="project" value="UniProtKB-KW"/>
</dbReference>
<evidence type="ECO:0000313" key="2">
    <source>
        <dbReference type="Proteomes" id="UP000240957"/>
    </source>
</evidence>
<dbReference type="InterPro" id="IPR025662">
    <property type="entry name" value="Sigma_54_int_dom_ATP-bd_1"/>
</dbReference>
<accession>A0A371YMX3</accession>
<dbReference type="InterPro" id="IPR027417">
    <property type="entry name" value="P-loop_NTPase"/>
</dbReference>
<dbReference type="InterPro" id="IPR008868">
    <property type="entry name" value="TniB"/>
</dbReference>
<keyword evidence="1" id="KW-0547">Nucleotide-binding</keyword>
<protein>
    <submittedName>
        <fullName evidence="1">ATP-binding protein</fullName>
    </submittedName>
</protein>
<dbReference type="OrthoDB" id="6672914at2"/>
<dbReference type="Pfam" id="PF05621">
    <property type="entry name" value="TniB"/>
    <property type="match status" value="1"/>
</dbReference>
<reference evidence="1 2" key="1">
    <citation type="submission" date="2018-08" db="EMBL/GenBank/DDBJ databases">
        <title>The draft genome of Acinetobacter sichuanensis strain WCHAc060041.</title>
        <authorList>
            <person name="Qin J."/>
            <person name="Feng Y."/>
            <person name="Zong Z."/>
        </authorList>
    </citation>
    <scope>NUCLEOTIDE SEQUENCE [LARGE SCALE GENOMIC DNA]</scope>
    <source>
        <strain evidence="1 2">WCHAc060041</strain>
    </source>
</reference>
<organism evidence="1 2">
    <name type="scientific">Acinetobacter sichuanensis</name>
    <dbReference type="NCBI Taxonomy" id="2136183"/>
    <lineage>
        <taxon>Bacteria</taxon>
        <taxon>Pseudomonadati</taxon>
        <taxon>Pseudomonadota</taxon>
        <taxon>Gammaproteobacteria</taxon>
        <taxon>Moraxellales</taxon>
        <taxon>Moraxellaceae</taxon>
        <taxon>Acinetobacter</taxon>
    </lineage>
</organism>
<dbReference type="Proteomes" id="UP000240957">
    <property type="component" value="Unassembled WGS sequence"/>
</dbReference>
<dbReference type="PROSITE" id="PS00675">
    <property type="entry name" value="SIGMA54_INTERACT_1"/>
    <property type="match status" value="1"/>
</dbReference>
<dbReference type="EMBL" id="PYIX02000026">
    <property type="protein sequence ID" value="RFC82828.1"/>
    <property type="molecule type" value="Genomic_DNA"/>
</dbReference>